<comment type="caution">
    <text evidence="2">The sequence shown here is derived from an EMBL/GenBank/DDBJ whole genome shotgun (WGS) entry which is preliminary data.</text>
</comment>
<proteinExistence type="predicted"/>
<dbReference type="Proteomes" id="UP000471364">
    <property type="component" value="Unassembled WGS sequence"/>
</dbReference>
<sequence>MTEKEPPPPDQAEAWNAHKLLGTIIAGLERVSIGVNKNASLDEEARMEIGASVAHARSTLEKLSGSYLIFELPDAATAGLAAVLANLDKAVYEAEQRIIELDTREALTFTANILFGARELMRRVCSHAGDSPEKRDLEFQRQIIDSSVSTLALLDKREQIARVGEEVQQIADDVQEAAGATASSEIAVFYQEKANSERLRHALWNVVLFGATAGTVGLSWFVVSHSPGASFTAHELARVTMALPVLLLAAYAARQASYHRNAESEAGSVAVQLKTVRAFSDALDPHGRQEMLRLLGTKIFGTGSPFDESSTGNAERQNTEGLMLPSEVVEILRNALTPSQRTGTSP</sequence>
<keyword evidence="1" id="KW-0812">Transmembrane</keyword>
<keyword evidence="3" id="KW-1185">Reference proteome</keyword>
<evidence type="ECO:0000313" key="2">
    <source>
        <dbReference type="EMBL" id="KAB1107711.1"/>
    </source>
</evidence>
<evidence type="ECO:0000256" key="1">
    <source>
        <dbReference type="SAM" id="Phobius"/>
    </source>
</evidence>
<accession>A0ABQ6UBB3</accession>
<protein>
    <submittedName>
        <fullName evidence="2">Uncharacterized protein</fullName>
    </submittedName>
</protein>
<organism evidence="2 3">
    <name type="scientific">Micromonospora aurantiaca</name>
    <name type="common">nom. illeg.</name>
    <dbReference type="NCBI Taxonomy" id="47850"/>
    <lineage>
        <taxon>Bacteria</taxon>
        <taxon>Bacillati</taxon>
        <taxon>Actinomycetota</taxon>
        <taxon>Actinomycetes</taxon>
        <taxon>Micromonosporales</taxon>
        <taxon>Micromonosporaceae</taxon>
        <taxon>Micromonospora</taxon>
    </lineage>
</organism>
<evidence type="ECO:0000313" key="3">
    <source>
        <dbReference type="Proteomes" id="UP000471364"/>
    </source>
</evidence>
<name>A0ABQ6UBB3_9ACTN</name>
<reference evidence="2 3" key="1">
    <citation type="submission" date="2019-09" db="EMBL/GenBank/DDBJ databases">
        <title>High taxonomic diversity of Micromonospora strains isolated from Medicago sativa nodules in different geographical locations.</title>
        <authorList>
            <person name="Martinez-Hidalgo P."/>
            <person name="Flores-Felix J.D."/>
            <person name="Velazquez E."/>
            <person name="Brau L."/>
            <person name="Trujillo M.E."/>
            <person name="Martinez-Molina E."/>
        </authorList>
    </citation>
    <scope>NUCLEOTIDE SEQUENCE [LARGE SCALE GENOMIC DNA]</scope>
    <source>
        <strain evidence="2 3">ALFB5</strain>
    </source>
</reference>
<dbReference type="RefSeq" id="WP_151015095.1">
    <property type="nucleotide sequence ID" value="NZ_WAAR01000145.1"/>
</dbReference>
<keyword evidence="1" id="KW-1133">Transmembrane helix</keyword>
<gene>
    <name evidence="2" type="ORF">F6X54_25410</name>
</gene>
<keyword evidence="1" id="KW-0472">Membrane</keyword>
<feature type="transmembrane region" description="Helical" evidence="1">
    <location>
        <begin position="235"/>
        <end position="253"/>
    </location>
</feature>
<dbReference type="EMBL" id="WAAR01000145">
    <property type="protein sequence ID" value="KAB1107711.1"/>
    <property type="molecule type" value="Genomic_DNA"/>
</dbReference>
<feature type="transmembrane region" description="Helical" evidence="1">
    <location>
        <begin position="202"/>
        <end position="223"/>
    </location>
</feature>